<name>A0AAD9G6M7_BABDI</name>
<comment type="caution">
    <text evidence="1">The sequence shown here is derived from an EMBL/GenBank/DDBJ whole genome shotgun (WGS) entry which is preliminary data.</text>
</comment>
<gene>
    <name evidence="1" type="ORF">X943_000886</name>
</gene>
<protein>
    <submittedName>
        <fullName evidence="1">Uncharacterized protein</fullName>
    </submittedName>
</protein>
<keyword evidence="2" id="KW-1185">Reference proteome</keyword>
<dbReference type="EMBL" id="JAHBMH010000073">
    <property type="protein sequence ID" value="KAK1932807.1"/>
    <property type="molecule type" value="Genomic_DNA"/>
</dbReference>
<evidence type="ECO:0000313" key="1">
    <source>
        <dbReference type="EMBL" id="KAK1932807.1"/>
    </source>
</evidence>
<reference evidence="1" key="2">
    <citation type="submission" date="2021-05" db="EMBL/GenBank/DDBJ databases">
        <authorList>
            <person name="Pain A."/>
        </authorList>
    </citation>
    <scope>NUCLEOTIDE SEQUENCE</scope>
    <source>
        <strain evidence="1">1802A</strain>
    </source>
</reference>
<organism evidence="1 2">
    <name type="scientific">Babesia divergens</name>
    <dbReference type="NCBI Taxonomy" id="32595"/>
    <lineage>
        <taxon>Eukaryota</taxon>
        <taxon>Sar</taxon>
        <taxon>Alveolata</taxon>
        <taxon>Apicomplexa</taxon>
        <taxon>Aconoidasida</taxon>
        <taxon>Piroplasmida</taxon>
        <taxon>Babesiidae</taxon>
        <taxon>Babesia</taxon>
    </lineage>
</organism>
<dbReference type="Proteomes" id="UP001195914">
    <property type="component" value="Unassembled WGS sequence"/>
</dbReference>
<evidence type="ECO:0000313" key="2">
    <source>
        <dbReference type="Proteomes" id="UP001195914"/>
    </source>
</evidence>
<reference evidence="1" key="1">
    <citation type="journal article" date="2014" name="Nucleic Acids Res.">
        <title>The evolutionary dynamics of variant antigen genes in Babesia reveal a history of genomic innovation underlying host-parasite interaction.</title>
        <authorList>
            <person name="Jackson A.P."/>
            <person name="Otto T.D."/>
            <person name="Darby A."/>
            <person name="Ramaprasad A."/>
            <person name="Xia D."/>
            <person name="Echaide I.E."/>
            <person name="Farber M."/>
            <person name="Gahlot S."/>
            <person name="Gamble J."/>
            <person name="Gupta D."/>
            <person name="Gupta Y."/>
            <person name="Jackson L."/>
            <person name="Malandrin L."/>
            <person name="Malas T.B."/>
            <person name="Moussa E."/>
            <person name="Nair M."/>
            <person name="Reid A.J."/>
            <person name="Sanders M."/>
            <person name="Sharma J."/>
            <person name="Tracey A."/>
            <person name="Quail M.A."/>
            <person name="Weir W."/>
            <person name="Wastling J.M."/>
            <person name="Hall N."/>
            <person name="Willadsen P."/>
            <person name="Lingelbach K."/>
            <person name="Shiels B."/>
            <person name="Tait A."/>
            <person name="Berriman M."/>
            <person name="Allred D.R."/>
            <person name="Pain A."/>
        </authorList>
    </citation>
    <scope>NUCLEOTIDE SEQUENCE</scope>
    <source>
        <strain evidence="1">1802A</strain>
    </source>
</reference>
<proteinExistence type="predicted"/>
<sequence length="77" mass="9092">MACKTVHYDNIKAHVRVKKAQNLVWMFLTSTHRRCGKMVNVDHLATNCNRKYKQDLDTFYGKTQHCKTLDYGLYLLL</sequence>
<dbReference type="AlphaFoldDB" id="A0AAD9G6M7"/>
<accession>A0AAD9G6M7</accession>